<dbReference type="NCBIfam" id="NF038128">
    <property type="entry name" value="choice_anch_J"/>
    <property type="match status" value="1"/>
</dbReference>
<name>A0A2S0RG59_9FLAO</name>
<evidence type="ECO:0000256" key="1">
    <source>
        <dbReference type="ARBA" id="ARBA00022729"/>
    </source>
</evidence>
<evidence type="ECO:0000313" key="4">
    <source>
        <dbReference type="EMBL" id="AWA30753.1"/>
    </source>
</evidence>
<dbReference type="Gene3D" id="2.60.120.200">
    <property type="match status" value="1"/>
</dbReference>
<reference evidence="4 5" key="1">
    <citation type="submission" date="2018-04" db="EMBL/GenBank/DDBJ databases">
        <title>Genome sequencing of Flavobacterium sp. HYN0048.</title>
        <authorList>
            <person name="Yi H."/>
            <person name="Baek C."/>
        </authorList>
    </citation>
    <scope>NUCLEOTIDE SEQUENCE [LARGE SCALE GENOMIC DNA]</scope>
    <source>
        <strain evidence="4 5">HYN0048</strain>
    </source>
</reference>
<dbReference type="KEGG" id="fmg:HYN48_12040"/>
<dbReference type="NCBIfam" id="TIGR04183">
    <property type="entry name" value="Por_Secre_tail"/>
    <property type="match status" value="1"/>
</dbReference>
<dbReference type="Proteomes" id="UP000244193">
    <property type="component" value="Chromosome"/>
</dbReference>
<proteinExistence type="predicted"/>
<evidence type="ECO:0000313" key="5">
    <source>
        <dbReference type="Proteomes" id="UP000244193"/>
    </source>
</evidence>
<dbReference type="Pfam" id="PF18962">
    <property type="entry name" value="Por_Secre_tail"/>
    <property type="match status" value="1"/>
</dbReference>
<dbReference type="InterPro" id="IPR036691">
    <property type="entry name" value="Endo/exonu/phosph_ase_sf"/>
</dbReference>
<protein>
    <recommendedName>
        <fullName evidence="3">Secretion system C-terminal sorting domain-containing protein</fullName>
    </recommendedName>
</protein>
<dbReference type="InterPro" id="IPR026444">
    <property type="entry name" value="Secre_tail"/>
</dbReference>
<evidence type="ECO:0000256" key="2">
    <source>
        <dbReference type="SAM" id="SignalP"/>
    </source>
</evidence>
<feature type="chain" id="PRO_5015603000" description="Secretion system C-terminal sorting domain-containing protein" evidence="2">
    <location>
        <begin position="24"/>
        <end position="555"/>
    </location>
</feature>
<evidence type="ECO:0000259" key="3">
    <source>
        <dbReference type="Pfam" id="PF18962"/>
    </source>
</evidence>
<accession>A0A2S0RG59</accession>
<dbReference type="RefSeq" id="WP_108372043.1">
    <property type="nucleotide sequence ID" value="NZ_CP028811.1"/>
</dbReference>
<dbReference type="SUPFAM" id="SSF56219">
    <property type="entry name" value="DNase I-like"/>
    <property type="match status" value="1"/>
</dbReference>
<dbReference type="Gene3D" id="3.60.10.10">
    <property type="entry name" value="Endonuclease/exonuclease/phosphatase"/>
    <property type="match status" value="1"/>
</dbReference>
<dbReference type="EMBL" id="CP028811">
    <property type="protein sequence ID" value="AWA30753.1"/>
    <property type="molecule type" value="Genomic_DNA"/>
</dbReference>
<dbReference type="OrthoDB" id="5500612at2"/>
<keyword evidence="1 2" id="KW-0732">Signal</keyword>
<feature type="domain" description="Secretion system C-terminal sorting" evidence="3">
    <location>
        <begin position="489"/>
        <end position="552"/>
    </location>
</feature>
<keyword evidence="5" id="KW-1185">Reference proteome</keyword>
<gene>
    <name evidence="4" type="ORF">HYN48_12040</name>
</gene>
<organism evidence="4 5">
    <name type="scientific">Flavobacterium magnum</name>
    <dbReference type="NCBI Taxonomy" id="2162713"/>
    <lineage>
        <taxon>Bacteria</taxon>
        <taxon>Pseudomonadati</taxon>
        <taxon>Bacteroidota</taxon>
        <taxon>Flavobacteriia</taxon>
        <taxon>Flavobacteriales</taxon>
        <taxon>Flavobacteriaceae</taxon>
        <taxon>Flavobacterium</taxon>
    </lineage>
</organism>
<sequence>MQRHISFFILILLSGFRACLVQAQSSILEQTLLTQESFNTFTAVSVSGSQTWNFNASYGAVCSGYVSGQNFENEDWLISPAMDLSQADNVKLSFEHTRGSAAVMNLGVAEGRYKVFATDNFTGDPLTTAWVELDGLNQNLTSAWQYIPSGELFIPAAAKSATSRIAFRYLSPATPGATWEVKNVKVIGQPQEGTGSAIFKITNWNAEWLGCTTFGPTDETLQISNVATAMLLMNSDLYCLQEITNTQATPVLETLVSLMGTDVWEARIIPAVTDECDQRQAIVYKKERVQYIGGNLLNNGIAAQGNSYYYNWASGRYPALYNLNLIAGNDVVPVSIVNIHAKSEDGNAMSYTRRLGGSEALKAILDGVAYNSRNLMIIGDFNDYLNGTSSVACSCADSPYKNFVDDASHYTGITANLTTNNHPVIENTMISDELAAHYIPGSAAREVSVTQAIGNYSNTTSDHYPISTMFDFTALGVQQPDLIDSKFVIYPNPASSQITIAGAAAGALPVAIYDFTGRQIRVQQLAQNKIDVSGLPTGVYILRAGKQYAKFVKRR</sequence>
<dbReference type="AlphaFoldDB" id="A0A2S0RG59"/>
<feature type="signal peptide" evidence="2">
    <location>
        <begin position="1"/>
        <end position="23"/>
    </location>
</feature>